<accession>A0A094WD91</accession>
<dbReference type="InterPro" id="IPR054353">
    <property type="entry name" value="IstA-like_C"/>
</dbReference>
<comment type="caution">
    <text evidence="2">The sequence shown here is derived from an EMBL/GenBank/DDBJ whole genome shotgun (WGS) entry which is preliminary data.</text>
</comment>
<evidence type="ECO:0000313" key="3">
    <source>
        <dbReference type="Proteomes" id="UP000029452"/>
    </source>
</evidence>
<evidence type="ECO:0000259" key="1">
    <source>
        <dbReference type="Pfam" id="PF22483"/>
    </source>
</evidence>
<name>A0A094WD91_9BACT</name>
<proteinExistence type="predicted"/>
<dbReference type="EMBL" id="JPGK01000006">
    <property type="protein sequence ID" value="KGA93612.1"/>
    <property type="molecule type" value="Genomic_DNA"/>
</dbReference>
<dbReference type="Proteomes" id="UP000029452">
    <property type="component" value="Unassembled WGS sequence"/>
</dbReference>
<dbReference type="RefSeq" id="WP_169740808.1">
    <property type="nucleotide sequence ID" value="NZ_JBPKCJ010000005.1"/>
</dbReference>
<dbReference type="PATRIC" id="fig|178606.4.peg.1823"/>
<feature type="domain" description="Transposase for insertion sequence element IS21-like C-terminal" evidence="1">
    <location>
        <begin position="8"/>
        <end position="35"/>
    </location>
</feature>
<reference evidence="2 3" key="1">
    <citation type="submission" date="2014-06" db="EMBL/GenBank/DDBJ databases">
        <title>Draft genome sequence of iron oxidizing acidophile Leptospirillum ferriphilum DSM14647.</title>
        <authorList>
            <person name="Cardenas J.P."/>
            <person name="Lazcano M."/>
            <person name="Ossandon F.J."/>
            <person name="Corbett M."/>
            <person name="Holmes D.S."/>
            <person name="Watkin E."/>
        </authorList>
    </citation>
    <scope>NUCLEOTIDE SEQUENCE [LARGE SCALE GENOMIC DNA]</scope>
    <source>
        <strain evidence="2 3">DSM 14647</strain>
    </source>
</reference>
<dbReference type="Pfam" id="PF22483">
    <property type="entry name" value="Mu-transpos_C_2"/>
    <property type="match status" value="1"/>
</dbReference>
<sequence>MADSPPPSDCHIQVRKNFYSVPFSLRGKPVDVLIAGHPPHTISRKAV</sequence>
<organism evidence="2 3">
    <name type="scientific">Leptospirillum ferriphilum</name>
    <dbReference type="NCBI Taxonomy" id="178606"/>
    <lineage>
        <taxon>Bacteria</taxon>
        <taxon>Pseudomonadati</taxon>
        <taxon>Nitrospirota</taxon>
        <taxon>Nitrospiria</taxon>
        <taxon>Nitrospirales</taxon>
        <taxon>Nitrospiraceae</taxon>
        <taxon>Leptospirillum</taxon>
    </lineage>
</organism>
<protein>
    <recommendedName>
        <fullName evidence="1">Transposase for insertion sequence element IS21-like C-terminal domain-containing protein</fullName>
    </recommendedName>
</protein>
<dbReference type="AlphaFoldDB" id="A0A094WD91"/>
<evidence type="ECO:0000313" key="2">
    <source>
        <dbReference type="EMBL" id="KGA93612.1"/>
    </source>
</evidence>
<gene>
    <name evidence="2" type="ORF">LptCag_0225</name>
</gene>